<dbReference type="Pfam" id="PF03445">
    <property type="entry name" value="DUF294"/>
    <property type="match status" value="1"/>
</dbReference>
<name>A0ABP0FUY6_CLALP</name>
<sequence>MSSNKQNIPELGNKFVQKDFSEKDLRLAEELRKICNEKGKENDPCASAEIFYQMGLLYKTKSPDKISLIRSAALLNAAISRQPSNPQFKDDLQQLCTELLQTAGAKKMDADLMQISDQAAQMIKEMRDTVQQALSTLETIPYDITIEEQKQLEVKNIHDIKLIQEQITQKYGDVMRYIAEKCSEIMGKNPCEFCIAAMGSLARSEVTPYSDFEHIILLEGVKKRKKHEKVLEHFRWFSVIFNIIVINLKETIIPSVAIPSLNDVTKKGGDWFFDSYTTRGISFDGMMPFACKLPLGRTEKTKNKPWTTELIQTVSDMVKYLDQEEIIKNGYKIHQVICTTTLIYGSHTAYSLFTDQVKSSLQNNKESNHDLLKKQLKEDLKNFGVFENLNNLLASSKCNIKRVVYRSTSIFIAALGQLYSIDKASSSAIIQQLHENKIINDETAHLLSYAVAVSCQVRLSWYMNKQSQDDYVGEDEQMGQYQDAVKEYREELKYLDLRHDQNKPLVKLNKEQTLREIGRCLYELGDYDAAISEVKESLEICERNNLPVEEKGDSYWLLGNCHFAKAEYDTALTYFKTELDLRLHNVPRRKQDSDEDIKETRDIINKREEELEIK</sequence>
<feature type="domain" description="Protein-PII uridylyltransferase N-terminal" evidence="2">
    <location>
        <begin position="158"/>
        <end position="234"/>
    </location>
</feature>
<evidence type="ECO:0000313" key="3">
    <source>
        <dbReference type="EMBL" id="CAK8683143.1"/>
    </source>
</evidence>
<organism evidence="3 4">
    <name type="scientific">Clavelina lepadiformis</name>
    <name type="common">Light-bulb sea squirt</name>
    <name type="synonym">Ascidia lepadiformis</name>
    <dbReference type="NCBI Taxonomy" id="159417"/>
    <lineage>
        <taxon>Eukaryota</taxon>
        <taxon>Metazoa</taxon>
        <taxon>Chordata</taxon>
        <taxon>Tunicata</taxon>
        <taxon>Ascidiacea</taxon>
        <taxon>Aplousobranchia</taxon>
        <taxon>Clavelinidae</taxon>
        <taxon>Clavelina</taxon>
    </lineage>
</organism>
<accession>A0ABP0FUY6</accession>
<keyword evidence="1" id="KW-0802">TPR repeat</keyword>
<dbReference type="InterPro" id="IPR011990">
    <property type="entry name" value="TPR-like_helical_dom_sf"/>
</dbReference>
<dbReference type="InterPro" id="IPR019734">
    <property type="entry name" value="TPR_rpt"/>
</dbReference>
<dbReference type="PROSITE" id="PS50005">
    <property type="entry name" value="TPR"/>
    <property type="match status" value="2"/>
</dbReference>
<dbReference type="SUPFAM" id="SSF48452">
    <property type="entry name" value="TPR-like"/>
    <property type="match status" value="1"/>
</dbReference>
<proteinExistence type="predicted"/>
<evidence type="ECO:0000259" key="2">
    <source>
        <dbReference type="Pfam" id="PF03445"/>
    </source>
</evidence>
<dbReference type="InterPro" id="IPR005105">
    <property type="entry name" value="GlnD_Uridyltrans_N"/>
</dbReference>
<dbReference type="PANTHER" id="PTHR19959">
    <property type="entry name" value="KINESIN LIGHT CHAIN"/>
    <property type="match status" value="1"/>
</dbReference>
<comment type="caution">
    <text evidence="3">The sequence shown here is derived from an EMBL/GenBank/DDBJ whole genome shotgun (WGS) entry which is preliminary data.</text>
</comment>
<evidence type="ECO:0000256" key="1">
    <source>
        <dbReference type="PROSITE-ProRule" id="PRU00339"/>
    </source>
</evidence>
<dbReference type="Pfam" id="PF13424">
    <property type="entry name" value="TPR_12"/>
    <property type="match status" value="1"/>
</dbReference>
<protein>
    <recommendedName>
        <fullName evidence="2">Protein-PII uridylyltransferase N-terminal domain-containing protein</fullName>
    </recommendedName>
</protein>
<dbReference type="Gene3D" id="1.25.40.10">
    <property type="entry name" value="Tetratricopeptide repeat domain"/>
    <property type="match status" value="2"/>
</dbReference>
<dbReference type="Proteomes" id="UP001642483">
    <property type="component" value="Unassembled WGS sequence"/>
</dbReference>
<dbReference type="PANTHER" id="PTHR19959:SF119">
    <property type="entry name" value="FUNGAL LIPASE-LIKE DOMAIN-CONTAINING PROTEIN"/>
    <property type="match status" value="1"/>
</dbReference>
<reference evidence="3 4" key="1">
    <citation type="submission" date="2024-02" db="EMBL/GenBank/DDBJ databases">
        <authorList>
            <person name="Daric V."/>
            <person name="Darras S."/>
        </authorList>
    </citation>
    <scope>NUCLEOTIDE SEQUENCE [LARGE SCALE GENOMIC DNA]</scope>
</reference>
<feature type="repeat" description="TPR" evidence="1">
    <location>
        <begin position="552"/>
        <end position="585"/>
    </location>
</feature>
<gene>
    <name evidence="3" type="ORF">CVLEPA_LOCUS14245</name>
</gene>
<evidence type="ECO:0000313" key="4">
    <source>
        <dbReference type="Proteomes" id="UP001642483"/>
    </source>
</evidence>
<dbReference type="SMART" id="SM00028">
    <property type="entry name" value="TPR"/>
    <property type="match status" value="2"/>
</dbReference>
<feature type="repeat" description="TPR" evidence="1">
    <location>
        <begin position="511"/>
        <end position="544"/>
    </location>
</feature>
<keyword evidence="4" id="KW-1185">Reference proteome</keyword>
<dbReference type="EMBL" id="CAWYQH010000096">
    <property type="protein sequence ID" value="CAK8683143.1"/>
    <property type="molecule type" value="Genomic_DNA"/>
</dbReference>